<keyword evidence="1" id="KW-0343">GTPase activation</keyword>
<dbReference type="InterPro" id="IPR000195">
    <property type="entry name" value="Rab-GAP-TBC_dom"/>
</dbReference>
<dbReference type="SUPFAM" id="SSF47923">
    <property type="entry name" value="Ypt/Rab-GAP domain of gyp1p"/>
    <property type="match status" value="2"/>
</dbReference>
<comment type="caution">
    <text evidence="5">The sequence shown here is derived from an EMBL/GenBank/DDBJ whole genome shotgun (WGS) entry which is preliminary data.</text>
</comment>
<evidence type="ECO:0000259" key="3">
    <source>
        <dbReference type="PROSITE" id="PS50086"/>
    </source>
</evidence>
<evidence type="ECO:0000313" key="5">
    <source>
        <dbReference type="EMBL" id="CAF1244384.1"/>
    </source>
</evidence>
<dbReference type="GO" id="GO:0005737">
    <property type="term" value="C:cytoplasm"/>
    <property type="evidence" value="ECO:0007669"/>
    <property type="project" value="UniProtKB-ARBA"/>
</dbReference>
<dbReference type="PANTHER" id="PTHR22957">
    <property type="entry name" value="TBC1 DOMAIN FAMILY MEMBER GTPASE-ACTIVATING PROTEIN"/>
    <property type="match status" value="1"/>
</dbReference>
<sequence>MSSIETPTLKIETDTERVVLRPQRPPPPPPPSSAQSEPSSSIEPKRSSSEIEATTSFTKASNEFSREENDSHASVLFEFKNLFDSFDYETIRNKILNRQMITSPFTTVLWRIFLHCLPRDSSQWNQIIDGSRDNYSELADKYLLDLAKIREHNGDAENRNHPLSQEDESLWHQYYVYEELKENIYQDVIRTCQEISFFRQKHVLNLLLNVLYIHSRHYGESLPYRQGMHEILAVIVYLIHLESTTVNEYSDSNELMKQLYDPKYLAHDAFAIYEKIMEHLQPFYDFKPTNIVARKNINMNTNKYLLFQRVNDLHIQMNDTVMRVNSIFERLKYYDLPLYDKLQNLNIEPTVYGIRWLRLLFGREIPFGSIPGLWTVIFCYGECFEFVDYFFLALLMDIGQKFQKNTGCEYSCCLQYLMQPNVVSDVENIIQNALNLEKNSRNNKIRRLSTASESTNNRSFLSEIPKHTSPIQNFSQNPLLDSTRNNSTNRFASSIQPIKPVNSNSAKDSEMLVSPGKEARQRFDDNLQIQKYCAQFMNKFINRIQTRVWELQPFNQEEVQMQLNGLKEIANVLEDNLALDDDSLQALLNYKCQEKSIEPETDDID</sequence>
<gene>
    <name evidence="4" type="ORF">CJN711_LOCUS11557</name>
    <name evidence="5" type="ORF">KQP761_LOCUS1958</name>
</gene>
<dbReference type="Proteomes" id="UP000663855">
    <property type="component" value="Unassembled WGS sequence"/>
</dbReference>
<dbReference type="InterPro" id="IPR035969">
    <property type="entry name" value="Rab-GAP_TBC_sf"/>
</dbReference>
<evidence type="ECO:0000313" key="4">
    <source>
        <dbReference type="EMBL" id="CAF1191828.1"/>
    </source>
</evidence>
<accession>A0A814ZMM5</accession>
<feature type="compositionally biased region" description="Pro residues" evidence="2">
    <location>
        <begin position="23"/>
        <end position="32"/>
    </location>
</feature>
<dbReference type="PANTHER" id="PTHR22957:SF337">
    <property type="entry name" value="TBC1 DOMAIN FAMILY MEMBER 5"/>
    <property type="match status" value="1"/>
</dbReference>
<reference evidence="5" key="1">
    <citation type="submission" date="2021-02" db="EMBL/GenBank/DDBJ databases">
        <authorList>
            <person name="Nowell W R."/>
        </authorList>
    </citation>
    <scope>NUCLEOTIDE SEQUENCE</scope>
</reference>
<dbReference type="SMART" id="SM00164">
    <property type="entry name" value="TBC"/>
    <property type="match status" value="1"/>
</dbReference>
<dbReference type="EMBL" id="CAJNOV010004921">
    <property type="protein sequence ID" value="CAF1191828.1"/>
    <property type="molecule type" value="Genomic_DNA"/>
</dbReference>
<feature type="compositionally biased region" description="Low complexity" evidence="2">
    <location>
        <begin position="33"/>
        <end position="42"/>
    </location>
</feature>
<dbReference type="AlphaFoldDB" id="A0A814ZMM5"/>
<dbReference type="EMBL" id="CAJNOW010000127">
    <property type="protein sequence ID" value="CAF1244384.1"/>
    <property type="molecule type" value="Genomic_DNA"/>
</dbReference>
<dbReference type="Proteomes" id="UP000663834">
    <property type="component" value="Unassembled WGS sequence"/>
</dbReference>
<feature type="region of interest" description="Disordered" evidence="2">
    <location>
        <begin position="1"/>
        <end position="65"/>
    </location>
</feature>
<protein>
    <recommendedName>
        <fullName evidence="3">Rab-GAP TBC domain-containing protein</fullName>
    </recommendedName>
</protein>
<dbReference type="OrthoDB" id="27140at2759"/>
<evidence type="ECO:0000256" key="1">
    <source>
        <dbReference type="ARBA" id="ARBA00022468"/>
    </source>
</evidence>
<proteinExistence type="predicted"/>
<dbReference type="GO" id="GO:0005096">
    <property type="term" value="F:GTPase activator activity"/>
    <property type="evidence" value="ECO:0007669"/>
    <property type="project" value="UniProtKB-KW"/>
</dbReference>
<dbReference type="PROSITE" id="PS50086">
    <property type="entry name" value="TBC_RABGAP"/>
    <property type="match status" value="1"/>
</dbReference>
<feature type="domain" description="Rab-GAP TBC" evidence="3">
    <location>
        <begin position="100"/>
        <end position="381"/>
    </location>
</feature>
<dbReference type="Gene3D" id="1.10.8.270">
    <property type="entry name" value="putative rabgap domain of human tbc1 domain family member 14 like domains"/>
    <property type="match status" value="1"/>
</dbReference>
<feature type="compositionally biased region" description="Polar residues" evidence="2">
    <location>
        <begin position="53"/>
        <end position="63"/>
    </location>
</feature>
<evidence type="ECO:0000256" key="2">
    <source>
        <dbReference type="SAM" id="MobiDB-lite"/>
    </source>
</evidence>
<dbReference type="FunFam" id="1.10.8.270:FF:000011">
    <property type="entry name" value="TBC1 domain family member 5"/>
    <property type="match status" value="1"/>
</dbReference>
<dbReference type="Gene3D" id="1.10.472.80">
    <property type="entry name" value="Ypt/Rab-GAP domain of gyp1p, domain 3"/>
    <property type="match status" value="1"/>
</dbReference>
<dbReference type="Pfam" id="PF00566">
    <property type="entry name" value="RabGAP-TBC"/>
    <property type="match status" value="1"/>
</dbReference>
<evidence type="ECO:0000313" key="6">
    <source>
        <dbReference type="Proteomes" id="UP000663834"/>
    </source>
</evidence>
<name>A0A814ZMM5_9BILA</name>
<organism evidence="5 6">
    <name type="scientific">Rotaria magnacalcarata</name>
    <dbReference type="NCBI Taxonomy" id="392030"/>
    <lineage>
        <taxon>Eukaryota</taxon>
        <taxon>Metazoa</taxon>
        <taxon>Spiralia</taxon>
        <taxon>Gnathifera</taxon>
        <taxon>Rotifera</taxon>
        <taxon>Eurotatoria</taxon>
        <taxon>Bdelloidea</taxon>
        <taxon>Philodinida</taxon>
        <taxon>Philodinidae</taxon>
        <taxon>Rotaria</taxon>
    </lineage>
</organism>